<dbReference type="Proteomes" id="UP000241507">
    <property type="component" value="Chromosome"/>
</dbReference>
<proteinExistence type="predicted"/>
<dbReference type="SUPFAM" id="SSF51126">
    <property type="entry name" value="Pectin lyase-like"/>
    <property type="match status" value="1"/>
</dbReference>
<dbReference type="EMBL" id="CP028136">
    <property type="protein sequence ID" value="AVR45239.1"/>
    <property type="molecule type" value="Genomic_DNA"/>
</dbReference>
<dbReference type="PANTHER" id="PTHR41339:SF1">
    <property type="entry name" value="SECRETED PROTEIN"/>
    <property type="match status" value="1"/>
</dbReference>
<evidence type="ECO:0000313" key="2">
    <source>
        <dbReference type="Proteomes" id="UP000241507"/>
    </source>
</evidence>
<name>A0A2R3Z4P9_9FLAO</name>
<dbReference type="InterPro" id="IPR011050">
    <property type="entry name" value="Pectin_lyase_fold/virulence"/>
</dbReference>
<accession>A0A2R3Z4P9</accession>
<dbReference type="RefSeq" id="WP_107012017.1">
    <property type="nucleotide sequence ID" value="NZ_CP028136.1"/>
</dbReference>
<sequence>MRKLLISGFAIFTLAITGCSTEDAPQVATCSDGIKNGDETGVDCGGSCVPCNTNGGGGGNETGDVTLTGLITKDSTLTSNRIWVLSGKVVIDSGVELTIEPGTIIKGKEGTGSLASALIISRGAKINAQGTSSKPIIFTSINDNITVGQTTGTNLDENDRGLWGGVLLLGKAPISIEGDATEGQIEGIPADDTFGRYGGTDPQDNSGIFQYVSIRHGGALIGEGNEINGLSLGGVGSGTTVDHVEVVGNLDDGFEFFGGTVNPSSLLAYKGGDDGLDVDQAYSGTITNSVVVQGPISDHGLEIDGPEGTATGSFTMDGITVFGDATNTGGGAYADLRDSSMGTIKNALFLGFSATQEFKFKDAGTSENYTNGVLNFENFEIVLPGGITAVGDIFNDTSGLSTLSADAATFATAIPDAGSATVGADLSEFTWTYAKNHNAF</sequence>
<dbReference type="PROSITE" id="PS51257">
    <property type="entry name" value="PROKAR_LIPOPROTEIN"/>
    <property type="match status" value="1"/>
</dbReference>
<evidence type="ECO:0008006" key="3">
    <source>
        <dbReference type="Google" id="ProtNLM"/>
    </source>
</evidence>
<keyword evidence="2" id="KW-1185">Reference proteome</keyword>
<organism evidence="1 2">
    <name type="scientific">Christiangramia fulva</name>
    <dbReference type="NCBI Taxonomy" id="2126553"/>
    <lineage>
        <taxon>Bacteria</taxon>
        <taxon>Pseudomonadati</taxon>
        <taxon>Bacteroidota</taxon>
        <taxon>Flavobacteriia</taxon>
        <taxon>Flavobacteriales</taxon>
        <taxon>Flavobacteriaceae</taxon>
        <taxon>Christiangramia</taxon>
    </lineage>
</organism>
<dbReference type="AlphaFoldDB" id="A0A2R3Z4P9"/>
<evidence type="ECO:0000313" key="1">
    <source>
        <dbReference type="EMBL" id="AVR45239.1"/>
    </source>
</evidence>
<gene>
    <name evidence="1" type="ORF">C7S20_08130</name>
</gene>
<dbReference type="KEGG" id="grs:C7S20_08130"/>
<protein>
    <recommendedName>
        <fullName evidence="3">Multidrug transporter</fullName>
    </recommendedName>
</protein>
<reference evidence="2" key="1">
    <citation type="submission" date="2018-03" db="EMBL/GenBank/DDBJ databases">
        <title>Gramella fulva sp. nov., isolated from a dry surface of tidal flat.</title>
        <authorList>
            <person name="Hwang S.H."/>
            <person name="Hwang W.M."/>
            <person name="Kang K."/>
            <person name="Ahn T.-Y."/>
        </authorList>
    </citation>
    <scope>NUCLEOTIDE SEQUENCE [LARGE SCALE GENOMIC DNA]</scope>
    <source>
        <strain evidence="2">SH35</strain>
    </source>
</reference>
<dbReference type="PANTHER" id="PTHR41339">
    <property type="entry name" value="LIPL48"/>
    <property type="match status" value="1"/>
</dbReference>
<dbReference type="OrthoDB" id="1521716at2"/>